<keyword evidence="3" id="KW-1003">Cell membrane</keyword>
<evidence type="ECO:0000313" key="13">
    <source>
        <dbReference type="Proteomes" id="UP000321548"/>
    </source>
</evidence>
<dbReference type="InterPro" id="IPR024961">
    <property type="entry name" value="T2SS_GspC_N"/>
</dbReference>
<protein>
    <recommendedName>
        <fullName evidence="11">Type II secretion system protein GspC N-terminal domain-containing protein</fullName>
    </recommendedName>
</protein>
<feature type="domain" description="Type II secretion system protein GspC N-terminal" evidence="11">
    <location>
        <begin position="62"/>
        <end position="141"/>
    </location>
</feature>
<evidence type="ECO:0000256" key="3">
    <source>
        <dbReference type="ARBA" id="ARBA00022475"/>
    </source>
</evidence>
<evidence type="ECO:0000256" key="6">
    <source>
        <dbReference type="ARBA" id="ARBA00022927"/>
    </source>
</evidence>
<evidence type="ECO:0000256" key="1">
    <source>
        <dbReference type="ARBA" id="ARBA00004533"/>
    </source>
</evidence>
<gene>
    <name evidence="12" type="ORF">FHP08_16005</name>
</gene>
<proteinExistence type="predicted"/>
<dbReference type="Pfam" id="PF11356">
    <property type="entry name" value="T2SSC"/>
    <property type="match status" value="1"/>
</dbReference>
<evidence type="ECO:0000259" key="11">
    <source>
        <dbReference type="Pfam" id="PF11356"/>
    </source>
</evidence>
<keyword evidence="13" id="KW-1185">Reference proteome</keyword>
<feature type="region of interest" description="Disordered" evidence="9">
    <location>
        <begin position="185"/>
        <end position="252"/>
    </location>
</feature>
<evidence type="ECO:0000256" key="4">
    <source>
        <dbReference type="ARBA" id="ARBA00022519"/>
    </source>
</evidence>
<comment type="subcellular location">
    <subcellularLocation>
        <location evidence="1">Cell inner membrane</location>
    </subcellularLocation>
</comment>
<evidence type="ECO:0000256" key="8">
    <source>
        <dbReference type="ARBA" id="ARBA00023136"/>
    </source>
</evidence>
<evidence type="ECO:0000256" key="2">
    <source>
        <dbReference type="ARBA" id="ARBA00022448"/>
    </source>
</evidence>
<name>A0A5C8NSC0_9BURK</name>
<keyword evidence="6" id="KW-0653">Protein transport</keyword>
<dbReference type="OrthoDB" id="8925863at2"/>
<sequence length="252" mass="25184">MRLKSPAATGRWAPHLAATVLFAALCGIATYWGLQLFAPRMAIAPAGSLVDWQKAPDLAAASRLFGMPPSAVQSRRAAAAASNIKVIGVAASSQRGSAILSIDGKPPKAFMVGDKIDEHAMLVEVRPDAVIVEQAGGRVELPTPERPDPALLSAGPAAAGAASVAAPASVAPALPRLPPVAPRPVPPAAAPALPPAAPPLPAPSAGTEPPPAQPPAELQQPADGNPVGQSNGAESPTGAQDPTQPASVGVRQ</sequence>
<keyword evidence="5 10" id="KW-0812">Transmembrane</keyword>
<keyword evidence="2" id="KW-0813">Transport</keyword>
<comment type="caution">
    <text evidence="12">The sequence shown here is derived from an EMBL/GenBank/DDBJ whole genome shotgun (WGS) entry which is preliminary data.</text>
</comment>
<dbReference type="RefSeq" id="WP_147705495.1">
    <property type="nucleotide sequence ID" value="NZ_VDUY01000007.1"/>
</dbReference>
<evidence type="ECO:0000256" key="9">
    <source>
        <dbReference type="SAM" id="MobiDB-lite"/>
    </source>
</evidence>
<keyword evidence="8 10" id="KW-0472">Membrane</keyword>
<evidence type="ECO:0000313" key="12">
    <source>
        <dbReference type="EMBL" id="TXL63801.1"/>
    </source>
</evidence>
<organism evidence="12 13">
    <name type="scientific">Zeimonas arvi</name>
    <dbReference type="NCBI Taxonomy" id="2498847"/>
    <lineage>
        <taxon>Bacteria</taxon>
        <taxon>Pseudomonadati</taxon>
        <taxon>Pseudomonadota</taxon>
        <taxon>Betaproteobacteria</taxon>
        <taxon>Burkholderiales</taxon>
        <taxon>Burkholderiaceae</taxon>
        <taxon>Zeimonas</taxon>
    </lineage>
</organism>
<feature type="compositionally biased region" description="Polar residues" evidence="9">
    <location>
        <begin position="227"/>
        <end position="246"/>
    </location>
</feature>
<feature type="transmembrane region" description="Helical" evidence="10">
    <location>
        <begin position="12"/>
        <end position="34"/>
    </location>
</feature>
<keyword evidence="7 10" id="KW-1133">Transmembrane helix</keyword>
<evidence type="ECO:0000256" key="10">
    <source>
        <dbReference type="SAM" id="Phobius"/>
    </source>
</evidence>
<evidence type="ECO:0000256" key="5">
    <source>
        <dbReference type="ARBA" id="ARBA00022692"/>
    </source>
</evidence>
<dbReference type="GO" id="GO:0005886">
    <property type="term" value="C:plasma membrane"/>
    <property type="evidence" value="ECO:0007669"/>
    <property type="project" value="UniProtKB-SubCell"/>
</dbReference>
<dbReference type="GO" id="GO:0015031">
    <property type="term" value="P:protein transport"/>
    <property type="evidence" value="ECO:0007669"/>
    <property type="project" value="UniProtKB-KW"/>
</dbReference>
<evidence type="ECO:0000256" key="7">
    <source>
        <dbReference type="ARBA" id="ARBA00022989"/>
    </source>
</evidence>
<dbReference type="Gene3D" id="2.30.30.830">
    <property type="match status" value="1"/>
</dbReference>
<dbReference type="Proteomes" id="UP000321548">
    <property type="component" value="Unassembled WGS sequence"/>
</dbReference>
<reference evidence="12 13" key="1">
    <citation type="submission" date="2019-06" db="EMBL/GenBank/DDBJ databases">
        <title>Quisquiliibacterium sp. nov., isolated from a maize field.</title>
        <authorList>
            <person name="Lin S.-Y."/>
            <person name="Tsai C.-F."/>
            <person name="Young C.-C."/>
        </authorList>
    </citation>
    <scope>NUCLEOTIDE SEQUENCE [LARGE SCALE GENOMIC DNA]</scope>
    <source>
        <strain evidence="12 13">CC-CFT501</strain>
    </source>
</reference>
<dbReference type="AlphaFoldDB" id="A0A5C8NSC0"/>
<dbReference type="EMBL" id="VDUY01000007">
    <property type="protein sequence ID" value="TXL63801.1"/>
    <property type="molecule type" value="Genomic_DNA"/>
</dbReference>
<keyword evidence="4" id="KW-0997">Cell inner membrane</keyword>
<accession>A0A5C8NSC0</accession>
<feature type="compositionally biased region" description="Pro residues" evidence="9">
    <location>
        <begin position="185"/>
        <end position="214"/>
    </location>
</feature>